<dbReference type="AlphaFoldDB" id="A0A8J2KNG1"/>
<accession>A0A8J2KNG1</accession>
<gene>
    <name evidence="1" type="ORF">AFUS01_LOCUS28251</name>
</gene>
<name>A0A8J2KNG1_9HEXA</name>
<comment type="caution">
    <text evidence="1">The sequence shown here is derived from an EMBL/GenBank/DDBJ whole genome shotgun (WGS) entry which is preliminary data.</text>
</comment>
<keyword evidence="2" id="KW-1185">Reference proteome</keyword>
<dbReference type="OrthoDB" id="10663802at2759"/>
<organism evidence="1 2">
    <name type="scientific">Allacma fusca</name>
    <dbReference type="NCBI Taxonomy" id="39272"/>
    <lineage>
        <taxon>Eukaryota</taxon>
        <taxon>Metazoa</taxon>
        <taxon>Ecdysozoa</taxon>
        <taxon>Arthropoda</taxon>
        <taxon>Hexapoda</taxon>
        <taxon>Collembola</taxon>
        <taxon>Symphypleona</taxon>
        <taxon>Sminthuridae</taxon>
        <taxon>Allacma</taxon>
    </lineage>
</organism>
<dbReference type="EMBL" id="CAJVCH010401105">
    <property type="protein sequence ID" value="CAG7817700.1"/>
    <property type="molecule type" value="Genomic_DNA"/>
</dbReference>
<evidence type="ECO:0000313" key="1">
    <source>
        <dbReference type="EMBL" id="CAG7817700.1"/>
    </source>
</evidence>
<evidence type="ECO:0000313" key="2">
    <source>
        <dbReference type="Proteomes" id="UP000708208"/>
    </source>
</evidence>
<sequence>MKTVKGQMRTDGFEKFGIVLFLAMVWACAHGAFHNFCTGQAHFSGFEFGCCKGAILDSGIDFQANWKKCSTPSGNETETIPETMWRVYSCIIKAALKGKQLTLTSYANAMSANYPKGIKTMISETVGTTVLNTEVMSPQQKLNAIRVTYHNIERKVCSGNNGTMTLEKLTSCKSPEDIYRENIHNRGDCCAGVQIPIRLTYLRREPSESSQECTLDFMKKGGELSKYAFQGGKYVKTSSLQTYEKKTFYNTSDAQQMCLQTCIAIVDLEQETKISPLPFNFTNFASAVTQIFSKNVRDSILQKFPPNLHDEVDDFVYTTLPRIIESEFNHQSNHTYLKMILKTCESHNLAVRKIEEAIFDVCRK</sequence>
<reference evidence="1" key="1">
    <citation type="submission" date="2021-06" db="EMBL/GenBank/DDBJ databases">
        <authorList>
            <person name="Hodson N. C."/>
            <person name="Mongue J. A."/>
            <person name="Jaron S. K."/>
        </authorList>
    </citation>
    <scope>NUCLEOTIDE SEQUENCE</scope>
</reference>
<proteinExistence type="predicted"/>
<protein>
    <submittedName>
        <fullName evidence="1">Uncharacterized protein</fullName>
    </submittedName>
</protein>
<dbReference type="Proteomes" id="UP000708208">
    <property type="component" value="Unassembled WGS sequence"/>
</dbReference>